<organism evidence="1 2">
    <name type="scientific">Microdochium bolleyi</name>
    <dbReference type="NCBI Taxonomy" id="196109"/>
    <lineage>
        <taxon>Eukaryota</taxon>
        <taxon>Fungi</taxon>
        <taxon>Dikarya</taxon>
        <taxon>Ascomycota</taxon>
        <taxon>Pezizomycotina</taxon>
        <taxon>Sordariomycetes</taxon>
        <taxon>Xylariomycetidae</taxon>
        <taxon>Xylariales</taxon>
        <taxon>Microdochiaceae</taxon>
        <taxon>Microdochium</taxon>
    </lineage>
</organism>
<accession>A0A136INU4</accession>
<dbReference type="OrthoDB" id="3565018at2759"/>
<sequence length="509" mass="56669">MHETLLDLQDELQLDSDLVQDSMSAQQATYRSHLKMPLKKDERRLQAFKVKFLQGEANRKRLLKQLKDSNEKLRRLLDSIDKDIRLTSSIETTRSITAADAALCGFWKTATAFFRALIATYNCSCLKPQPASLLLQHRASCKTDIKFQMIFSIDESQPLETSCAACTTTIEESVNAAASAKSHVLIEKRTFSQTATHGQDTSPALNCRLAPNPKMSTAKAQRKPQVRFTPTVFTPTVSLTVPLDDTSRTQPRASRHLCESLTTVDATYRDYIQLPDEDRRYYIASVTHHSQMPKAVTLDQVLSGHLALVPTRRETLALAFVLTSSLVQLQESPWLAASARCFDKTSIVFLVDPTDTRTLLFGQPYIRKDFNVSASTCTSGSDNNKLHQNTALPCHSSRPAEVTANLARLGITLLELCFRSPLERQPFRIALGVGVTEQQHDALDLAAATMWLEAVSDEAGPIYAAVVKWCLSDNRVCPAARWREDMVRHVVKPLQTCLEGFDGVNKAAS</sequence>
<gene>
    <name evidence="1" type="ORF">Micbo1qcDRAFT_140223</name>
</gene>
<evidence type="ECO:0000313" key="1">
    <source>
        <dbReference type="EMBL" id="KXJ86597.1"/>
    </source>
</evidence>
<reference evidence="2" key="1">
    <citation type="submission" date="2016-02" db="EMBL/GenBank/DDBJ databases">
        <title>Draft genome sequence of Microdochium bolleyi, a fungal endophyte of beachgrass.</title>
        <authorList>
            <consortium name="DOE Joint Genome Institute"/>
            <person name="David A.S."/>
            <person name="May G."/>
            <person name="Haridas S."/>
            <person name="Lim J."/>
            <person name="Wang M."/>
            <person name="Labutti K."/>
            <person name="Lipzen A."/>
            <person name="Barry K."/>
            <person name="Grigoriev I.V."/>
        </authorList>
    </citation>
    <scope>NUCLEOTIDE SEQUENCE [LARGE SCALE GENOMIC DNA]</scope>
    <source>
        <strain evidence="2">J235TASD1</strain>
    </source>
</reference>
<dbReference type="Proteomes" id="UP000070501">
    <property type="component" value="Unassembled WGS sequence"/>
</dbReference>
<dbReference type="PANTHER" id="PTHR35186:SF4">
    <property type="entry name" value="PRION-INHIBITION AND PROPAGATION HELO DOMAIN-CONTAINING PROTEIN"/>
    <property type="match status" value="1"/>
</dbReference>
<proteinExistence type="predicted"/>
<dbReference type="EMBL" id="KQ964267">
    <property type="protein sequence ID" value="KXJ86597.1"/>
    <property type="molecule type" value="Genomic_DNA"/>
</dbReference>
<dbReference type="AlphaFoldDB" id="A0A136INU4"/>
<protein>
    <submittedName>
        <fullName evidence="1">Uncharacterized protein</fullName>
    </submittedName>
</protein>
<dbReference type="InParanoid" id="A0A136INU4"/>
<name>A0A136INU4_9PEZI</name>
<dbReference type="STRING" id="196109.A0A136INU4"/>
<evidence type="ECO:0000313" key="2">
    <source>
        <dbReference type="Proteomes" id="UP000070501"/>
    </source>
</evidence>
<dbReference type="PANTHER" id="PTHR35186">
    <property type="entry name" value="ANK_REP_REGION DOMAIN-CONTAINING PROTEIN"/>
    <property type="match status" value="1"/>
</dbReference>
<keyword evidence="2" id="KW-1185">Reference proteome</keyword>